<accession>A0A2P1GNT9</accession>
<protein>
    <submittedName>
        <fullName evidence="2">Nucleoprotein</fullName>
    </submittedName>
</protein>
<sequence length="517" mass="56969">MKPIPGMTLSRSADFSEAFGPEFDPIKYGKRTLKGKSEEDVVLIYSACIQELTLEQPLHSFLKSISSLSPIKKVWALQKYRAVHGFENSGRDDDLLLYVFTVACGFHPEEKRFERALAVAADPSLVFDSTEVSDADSDDYSPAFPPEASKALQAQHEDSDSGPEEFTNPQHPAEALMKKKKIELPYPEHSETFPRHETSMIISAQKSLQYIHDKAKEAVEETPEFRPAPMQMGSFIANPGPSTLSLIEKSDIIREGAAMKTAGITSQDGTPVDVRSVTPNPQFTPADWRAIHVLYGAIKPEAWKMLITVLQTNRKVRRDMAGKKVIFTVTDGEMVSKIPVQIGIKSGVKSTDLTPRRAAQFAAPLLVDFPPSGALYLAIGIDLLISQSEEIRKKLDTTGYHKQVKKHDLTRAFSLAGWGYTANNPIELDAPLVPEACVVVGMLTELRASVTSSERGTKREGDNFLVQACRGATFSEDMTLQIARLSIPVVESRVTTIGRTPQALSALLSDWIAKLKL</sequence>
<proteinExistence type="predicted"/>
<evidence type="ECO:0000313" key="3">
    <source>
        <dbReference type="Proteomes" id="UP000297129"/>
    </source>
</evidence>
<evidence type="ECO:0000313" key="2">
    <source>
        <dbReference type="EMBL" id="AVM87667.1"/>
    </source>
</evidence>
<feature type="region of interest" description="Disordered" evidence="1">
    <location>
        <begin position="131"/>
        <end position="169"/>
    </location>
</feature>
<name>A0A2P1GNT9_9VIRU</name>
<reference evidence="2" key="1">
    <citation type="journal article" date="2018" name="Nature">
        <title>The evolutionary history of vertebrate RNA viruses.</title>
        <authorList>
            <person name="Shi M."/>
            <person name="Lin X.D."/>
            <person name="Chen X."/>
            <person name="Tian J.H."/>
            <person name="Chen L.J."/>
            <person name="Li K."/>
            <person name="Wang W."/>
            <person name="Eden J.S."/>
            <person name="Shen J.J."/>
            <person name="Liu L."/>
            <person name="Holmes E.C."/>
            <person name="Zhang Y.Z."/>
        </authorList>
    </citation>
    <scope>NUCLEOTIDE SEQUENCE</scope>
    <source>
        <strain evidence="2">DHMMS25300</strain>
    </source>
</reference>
<dbReference type="Proteomes" id="UP000297129">
    <property type="component" value="Genome"/>
</dbReference>
<organism evidence="2 3">
    <name type="scientific">Wenling hagfish virus</name>
    <dbReference type="NCBI Taxonomy" id="2116438"/>
    <lineage>
        <taxon>Viruses</taxon>
        <taxon>Riboviria</taxon>
        <taxon>Orthornavirae</taxon>
        <taxon>Negarnaviricota</taxon>
        <taxon>Polyploviricotina</taxon>
        <taxon>Bunyaviricetes</taxon>
        <taxon>Elliovirales</taxon>
        <taxon>Hantaviridae</taxon>
        <taxon>Agantavirinae</taxon>
        <taxon>Agnathovirus</taxon>
        <taxon>Agnathovirus eptatreti</taxon>
    </lineage>
</organism>
<dbReference type="EMBL" id="MG599954">
    <property type="protein sequence ID" value="AVM87667.1"/>
    <property type="molecule type" value="Viral_cRNA"/>
</dbReference>
<evidence type="ECO:0000256" key="1">
    <source>
        <dbReference type="SAM" id="MobiDB-lite"/>
    </source>
</evidence>
<keyword evidence="3" id="KW-1185">Reference proteome</keyword>